<evidence type="ECO:0008006" key="4">
    <source>
        <dbReference type="Google" id="ProtNLM"/>
    </source>
</evidence>
<gene>
    <name evidence="2" type="ORF">SS37A_15880</name>
</gene>
<evidence type="ECO:0000313" key="3">
    <source>
        <dbReference type="Proteomes" id="UP001317629"/>
    </source>
</evidence>
<feature type="transmembrane region" description="Helical" evidence="1">
    <location>
        <begin position="29"/>
        <end position="46"/>
    </location>
</feature>
<feature type="transmembrane region" description="Helical" evidence="1">
    <location>
        <begin position="58"/>
        <end position="79"/>
    </location>
</feature>
<dbReference type="Proteomes" id="UP001317629">
    <property type="component" value="Chromosome"/>
</dbReference>
<keyword evidence="1" id="KW-0472">Membrane</keyword>
<dbReference type="InterPro" id="IPR009476">
    <property type="entry name" value="DUF1097"/>
</dbReference>
<dbReference type="Pfam" id="PF06496">
    <property type="entry name" value="DUF1097"/>
    <property type="match status" value="1"/>
</dbReference>
<keyword evidence="1" id="KW-1133">Transmembrane helix</keyword>
<dbReference type="RefSeq" id="WP_281931668.1">
    <property type="nucleotide sequence ID" value="NZ_AP027142.1"/>
</dbReference>
<sequence length="185" mass="19206">MSISTYRAVSVGALAGVAAFLAEGPAAHYGAQLFPILIGWAGYYHFRGKIEGVKKALLHLLAGVVLAGVALALISRLPYGATLGGPAWTAIAVAITLAILVFASRLSALSDFAVAILGYATLFALVGVSDRGERIIALSQDNPLAIAVLSLLAGVIFALLSDYLTEALQRYVPLRGRRPQSATSA</sequence>
<name>A0ABN6VEP8_9HYPH</name>
<feature type="transmembrane region" description="Helical" evidence="1">
    <location>
        <begin position="85"/>
        <end position="102"/>
    </location>
</feature>
<proteinExistence type="predicted"/>
<keyword evidence="3" id="KW-1185">Reference proteome</keyword>
<evidence type="ECO:0000256" key="1">
    <source>
        <dbReference type="SAM" id="Phobius"/>
    </source>
</evidence>
<feature type="transmembrane region" description="Helical" evidence="1">
    <location>
        <begin position="109"/>
        <end position="129"/>
    </location>
</feature>
<protein>
    <recommendedName>
        <fullName evidence="4">DUF1097 domain-containing protein</fullName>
    </recommendedName>
</protein>
<dbReference type="EMBL" id="AP027142">
    <property type="protein sequence ID" value="BDV34059.1"/>
    <property type="molecule type" value="Genomic_DNA"/>
</dbReference>
<evidence type="ECO:0000313" key="2">
    <source>
        <dbReference type="EMBL" id="BDV34059.1"/>
    </source>
</evidence>
<accession>A0ABN6VEP8</accession>
<feature type="transmembrane region" description="Helical" evidence="1">
    <location>
        <begin position="144"/>
        <end position="165"/>
    </location>
</feature>
<reference evidence="2 3" key="1">
    <citation type="journal article" date="2023" name="Int. J. Syst. Evol. Microbiol.">
        <title>Methylocystis iwaonis sp. nov., a type II methane-oxidizing bacterium from surface soil of a rice paddy field in Japan, and emended description of the genus Methylocystis (ex Whittenbury et al. 1970) Bowman et al. 1993.</title>
        <authorList>
            <person name="Kaise H."/>
            <person name="Sawadogo J.B."/>
            <person name="Alam M.S."/>
            <person name="Ueno C."/>
            <person name="Dianou D."/>
            <person name="Shinjo R."/>
            <person name="Asakawa S."/>
        </authorList>
    </citation>
    <scope>NUCLEOTIDE SEQUENCE [LARGE SCALE GENOMIC DNA]</scope>
    <source>
        <strain evidence="2 3">SS37A-Re</strain>
    </source>
</reference>
<organism evidence="2 3">
    <name type="scientific">Methylocystis iwaonis</name>
    <dbReference type="NCBI Taxonomy" id="2885079"/>
    <lineage>
        <taxon>Bacteria</taxon>
        <taxon>Pseudomonadati</taxon>
        <taxon>Pseudomonadota</taxon>
        <taxon>Alphaproteobacteria</taxon>
        <taxon>Hyphomicrobiales</taxon>
        <taxon>Methylocystaceae</taxon>
        <taxon>Methylocystis</taxon>
    </lineage>
</organism>
<keyword evidence="1" id="KW-0812">Transmembrane</keyword>